<accession>A0ABR2KJ22</accession>
<organism evidence="1 2">
    <name type="scientific">Tritrichomonas musculus</name>
    <dbReference type="NCBI Taxonomy" id="1915356"/>
    <lineage>
        <taxon>Eukaryota</taxon>
        <taxon>Metamonada</taxon>
        <taxon>Parabasalia</taxon>
        <taxon>Tritrichomonadida</taxon>
        <taxon>Tritrichomonadidae</taxon>
        <taxon>Tritrichomonas</taxon>
    </lineage>
</organism>
<reference evidence="1 2" key="1">
    <citation type="submission" date="2024-04" db="EMBL/GenBank/DDBJ databases">
        <title>Tritrichomonas musculus Genome.</title>
        <authorList>
            <person name="Alves-Ferreira E."/>
            <person name="Grigg M."/>
            <person name="Lorenzi H."/>
            <person name="Galac M."/>
        </authorList>
    </citation>
    <scope>NUCLEOTIDE SEQUENCE [LARGE SCALE GENOMIC DNA]</scope>
    <source>
        <strain evidence="1 2">EAF2021</strain>
    </source>
</reference>
<gene>
    <name evidence="1" type="ORF">M9Y10_028302</name>
</gene>
<proteinExistence type="predicted"/>
<protein>
    <submittedName>
        <fullName evidence="1">Uncharacterized protein</fullName>
    </submittedName>
</protein>
<sequence>MFPKSPSTSSLDKEYLYNDSNYSKEFNQQRNSRTLSMRRNNLLTIANFKKTESSREFNHNNNGSDLLSSLKSETQQIITLDNFIEIFNSGDVTKTIQLSDMLIKIAKSSSKDLQNSLKNITQSKEAGESFGMALSMTDSENLLHSLLTSLIFAFPMFSQEAQEEIVNGGVALKVDEILSNFVDNCSNNNCTCSDVNLLIESCMLITILSKNSSYARDSFLCYSVHERLLNMLTAISSSVKQYQSQIHEKQLDAQSNQILNSLAEAVQSIYVTKLNLVDDLGDQITDKLINQMIQLVPTLYNINLFALKSIMSCLISIISSYTSVVDIYFDNNLDSICFSMLKNPELTSLTLSLLGNMCATGDPKRLLPSISVTDEHPSLFQILVEMIPTEFSADVFWIMSSLFDNLSGELMNYITTEFIQYIISIGCSSGYQVKKESAFFLATVITKISASYIPKFAESAELIDTLIEMLGCGENKVVIRCIYAISYIIRSVESIKGKEAVLMIFSDTELVDQIENLKEEHVEIIPLISCLSDSTFDSLLNNNESL</sequence>
<keyword evidence="2" id="KW-1185">Reference proteome</keyword>
<dbReference type="Gene3D" id="1.25.10.10">
    <property type="entry name" value="Leucine-rich Repeat Variant"/>
    <property type="match status" value="1"/>
</dbReference>
<dbReference type="SUPFAM" id="SSF48371">
    <property type="entry name" value="ARM repeat"/>
    <property type="match status" value="1"/>
</dbReference>
<evidence type="ECO:0000313" key="1">
    <source>
        <dbReference type="EMBL" id="KAK8891097.1"/>
    </source>
</evidence>
<evidence type="ECO:0000313" key="2">
    <source>
        <dbReference type="Proteomes" id="UP001470230"/>
    </source>
</evidence>
<dbReference type="InterPro" id="IPR016024">
    <property type="entry name" value="ARM-type_fold"/>
</dbReference>
<dbReference type="EMBL" id="JAPFFF010000004">
    <property type="protein sequence ID" value="KAK8891097.1"/>
    <property type="molecule type" value="Genomic_DNA"/>
</dbReference>
<dbReference type="InterPro" id="IPR011989">
    <property type="entry name" value="ARM-like"/>
</dbReference>
<dbReference type="Proteomes" id="UP001470230">
    <property type="component" value="Unassembled WGS sequence"/>
</dbReference>
<name>A0ABR2KJ22_9EUKA</name>
<comment type="caution">
    <text evidence="1">The sequence shown here is derived from an EMBL/GenBank/DDBJ whole genome shotgun (WGS) entry which is preliminary data.</text>
</comment>